<evidence type="ECO:0000313" key="9">
    <source>
        <dbReference type="EMBL" id="KAK1760535.1"/>
    </source>
</evidence>
<dbReference type="InterPro" id="IPR029256">
    <property type="entry name" value="Heliccase-ass-bd"/>
</dbReference>
<sequence>MGLGKTVQVAAFLTAAFGKTGDERDSKRMRKMRRAGDSWYPRVLIVCPGSLIQNWKNELNRWGWWHVDLFHGVGKDDALQSAKAGRIEIMITTYTTYKKSYEAVNDVEWDCVVADECHVLKDRKSETTKAMDRVNSLCRIGLTGTAIQNKYEELWTLLNWTNPGHFGTLAEWTQAITKPLTVGQSHDATLKQLSLARTTAKKLVNNLLPEFFLRRMKTLIAHQLPKKSDKVVFCPLTDVQREAYQNFLEGEMISFVAKVSEDCDCGSKRKRGWCCYKTLPDGEPWKKIIFPCIITLQKLSNHLTLLIPSSVDPSTKQNSELNALQTCLPNDWEDLYRNRDSMLNLANPEFCGKWKILSKLLRFWHESGDKVLVFSHSVRLLRILQHLFHNTSYNVSYLDGSLGYEERQRVVDDFNTDPNQFVFLISTKAGGVGLNITSANKVVIFDPHWNPAYDLQAQDRAYRIGQTRDVDVFRLVSAGTIEEIVYARQIYKQQQANIGYNASNERRYFKGVQQDKTRKGEIFGLSNLFSFHADQVVLREIVNKTNIAEAKAGVDLTEIDMSKAVTDEDDELGLVKQEEKDEEDGGMSQLAKLLTTENPEELLQSKKKPKSDVIAGILASAGVEYTHENSEVIGTSKVEAQLSRRAELAALRGSQADDPEGNSALFADDESGAESELEQSGDGDGRSLRMHYRYRPPQGVMRRQFCSMAKEFGFNNATDFALVVESWTQEQRRNCLDTFYRSREVKLLERELAELKAETKGPKLERGEEETGEAVGRDVMIKAERTETGTTRPLASNKKPTTIFLSDDDEDDEL</sequence>
<dbReference type="PROSITE" id="PS51192">
    <property type="entry name" value="HELICASE_ATP_BIND_1"/>
    <property type="match status" value="1"/>
</dbReference>
<feature type="domain" description="Helicase C-terminal" evidence="8">
    <location>
        <begin position="356"/>
        <end position="509"/>
    </location>
</feature>
<feature type="region of interest" description="Disordered" evidence="6">
    <location>
        <begin position="652"/>
        <end position="690"/>
    </location>
</feature>
<reference evidence="9" key="1">
    <citation type="submission" date="2023-06" db="EMBL/GenBank/DDBJ databases">
        <title>Genome-scale phylogeny and comparative genomics of the fungal order Sordariales.</title>
        <authorList>
            <consortium name="Lawrence Berkeley National Laboratory"/>
            <person name="Hensen N."/>
            <person name="Bonometti L."/>
            <person name="Westerberg I."/>
            <person name="Brannstrom I.O."/>
            <person name="Guillou S."/>
            <person name="Cros-Aarteil S."/>
            <person name="Calhoun S."/>
            <person name="Haridas S."/>
            <person name="Kuo A."/>
            <person name="Mondo S."/>
            <person name="Pangilinan J."/>
            <person name="Riley R."/>
            <person name="Labutti K."/>
            <person name="Andreopoulos B."/>
            <person name="Lipzen A."/>
            <person name="Chen C."/>
            <person name="Yanf M."/>
            <person name="Daum C."/>
            <person name="Ng V."/>
            <person name="Clum A."/>
            <person name="Steindorff A."/>
            <person name="Ohm R."/>
            <person name="Martin F."/>
            <person name="Silar P."/>
            <person name="Natvig D."/>
            <person name="Lalanne C."/>
            <person name="Gautier V."/>
            <person name="Ament-Velasquez S.L."/>
            <person name="Kruys A."/>
            <person name="Hutchinson M.I."/>
            <person name="Powell A.J."/>
            <person name="Barry K."/>
            <person name="Miller A.N."/>
            <person name="Grigoriev I.V."/>
            <person name="Debuchy R."/>
            <person name="Gladieux P."/>
            <person name="Thoren M.H."/>
            <person name="Johannesson H."/>
        </authorList>
    </citation>
    <scope>NUCLEOTIDE SEQUENCE</scope>
    <source>
        <strain evidence="9">PSN4</strain>
    </source>
</reference>
<feature type="compositionally biased region" description="Basic and acidic residues" evidence="6">
    <location>
        <begin position="775"/>
        <end position="787"/>
    </location>
</feature>
<dbReference type="InterPro" id="IPR057931">
    <property type="entry name" value="RHH_ERCC6L2"/>
</dbReference>
<dbReference type="Proteomes" id="UP001239445">
    <property type="component" value="Unassembled WGS sequence"/>
</dbReference>
<evidence type="ECO:0000256" key="3">
    <source>
        <dbReference type="ARBA" id="ARBA00022801"/>
    </source>
</evidence>
<dbReference type="Gene3D" id="3.40.50.10810">
    <property type="entry name" value="Tandem AAA-ATPase domain"/>
    <property type="match status" value="1"/>
</dbReference>
<dbReference type="Pfam" id="PF14773">
    <property type="entry name" value="VIGSSK"/>
    <property type="match status" value="1"/>
</dbReference>
<comment type="caution">
    <text evidence="9">The sequence shown here is derived from an EMBL/GenBank/DDBJ whole genome shotgun (WGS) entry which is preliminary data.</text>
</comment>
<dbReference type="InterPro" id="IPR001650">
    <property type="entry name" value="Helicase_C-like"/>
</dbReference>
<dbReference type="InterPro" id="IPR049730">
    <property type="entry name" value="SNF2/RAD54-like_C"/>
</dbReference>
<feature type="compositionally biased region" description="Polar residues" evidence="6">
    <location>
        <begin position="788"/>
        <end position="804"/>
    </location>
</feature>
<evidence type="ECO:0000259" key="8">
    <source>
        <dbReference type="PROSITE" id="PS51194"/>
    </source>
</evidence>
<feature type="region of interest" description="Disordered" evidence="6">
    <location>
        <begin position="759"/>
        <end position="814"/>
    </location>
</feature>
<dbReference type="Gene3D" id="3.40.50.300">
    <property type="entry name" value="P-loop containing nucleotide triphosphate hydrolases"/>
    <property type="match status" value="1"/>
</dbReference>
<dbReference type="SMART" id="SM00490">
    <property type="entry name" value="HELICc"/>
    <property type="match status" value="1"/>
</dbReference>
<gene>
    <name evidence="9" type="ORF">QBC47DRAFT_367411</name>
</gene>
<dbReference type="InterPro" id="IPR000330">
    <property type="entry name" value="SNF2_N"/>
</dbReference>
<evidence type="ECO:0000256" key="6">
    <source>
        <dbReference type="SAM" id="MobiDB-lite"/>
    </source>
</evidence>
<keyword evidence="5" id="KW-0539">Nucleus</keyword>
<dbReference type="GO" id="GO:0005524">
    <property type="term" value="F:ATP binding"/>
    <property type="evidence" value="ECO:0007669"/>
    <property type="project" value="InterPro"/>
</dbReference>
<keyword evidence="2" id="KW-0547">Nucleotide-binding</keyword>
<organism evidence="9 10">
    <name type="scientific">Echria macrotheca</name>
    <dbReference type="NCBI Taxonomy" id="438768"/>
    <lineage>
        <taxon>Eukaryota</taxon>
        <taxon>Fungi</taxon>
        <taxon>Dikarya</taxon>
        <taxon>Ascomycota</taxon>
        <taxon>Pezizomycotina</taxon>
        <taxon>Sordariomycetes</taxon>
        <taxon>Sordariomycetidae</taxon>
        <taxon>Sordariales</taxon>
        <taxon>Schizotheciaceae</taxon>
        <taxon>Echria</taxon>
    </lineage>
</organism>
<dbReference type="FunFam" id="3.40.50.10810:FF:000019">
    <property type="entry name" value="DNA excision repair protein ERCC-6-like 2 isoform X1"/>
    <property type="match status" value="1"/>
</dbReference>
<dbReference type="PANTHER" id="PTHR45629">
    <property type="entry name" value="SNF2/RAD54 FAMILY MEMBER"/>
    <property type="match status" value="1"/>
</dbReference>
<dbReference type="GO" id="GO:0016787">
    <property type="term" value="F:hydrolase activity"/>
    <property type="evidence" value="ECO:0007669"/>
    <property type="project" value="UniProtKB-KW"/>
</dbReference>
<evidence type="ECO:0000313" key="10">
    <source>
        <dbReference type="Proteomes" id="UP001239445"/>
    </source>
</evidence>
<evidence type="ECO:0000256" key="4">
    <source>
        <dbReference type="ARBA" id="ARBA00022840"/>
    </source>
</evidence>
<feature type="domain" description="Helicase ATP-binding" evidence="7">
    <location>
        <begin position="1"/>
        <end position="164"/>
    </location>
</feature>
<dbReference type="InterPro" id="IPR038718">
    <property type="entry name" value="SNF2-like_sf"/>
</dbReference>
<dbReference type="PANTHER" id="PTHR45629:SF7">
    <property type="entry name" value="DNA EXCISION REPAIR PROTEIN ERCC-6-RELATED"/>
    <property type="match status" value="1"/>
</dbReference>
<dbReference type="InterPro" id="IPR050496">
    <property type="entry name" value="SNF2_RAD54_helicase_repair"/>
</dbReference>
<dbReference type="Pfam" id="PF00176">
    <property type="entry name" value="SNF2-rel_dom"/>
    <property type="match status" value="1"/>
</dbReference>
<proteinExistence type="predicted"/>
<dbReference type="Pfam" id="PF25806">
    <property type="entry name" value="RHH_ERCC6L2"/>
    <property type="match status" value="1"/>
</dbReference>
<dbReference type="InterPro" id="IPR027417">
    <property type="entry name" value="P-loop_NTPase"/>
</dbReference>
<keyword evidence="3" id="KW-0378">Hydrolase</keyword>
<name>A0AAJ0BLM0_9PEZI</name>
<evidence type="ECO:0000256" key="2">
    <source>
        <dbReference type="ARBA" id="ARBA00022741"/>
    </source>
</evidence>
<dbReference type="CDD" id="cd18793">
    <property type="entry name" value="SF2_C_SNF"/>
    <property type="match status" value="1"/>
</dbReference>
<comment type="subcellular location">
    <subcellularLocation>
        <location evidence="1">Nucleus</location>
    </subcellularLocation>
</comment>
<dbReference type="EMBL" id="MU839827">
    <property type="protein sequence ID" value="KAK1760535.1"/>
    <property type="molecule type" value="Genomic_DNA"/>
</dbReference>
<evidence type="ECO:0000256" key="5">
    <source>
        <dbReference type="ARBA" id="ARBA00023242"/>
    </source>
</evidence>
<dbReference type="SMART" id="SM00487">
    <property type="entry name" value="DEXDc"/>
    <property type="match status" value="1"/>
</dbReference>
<dbReference type="AlphaFoldDB" id="A0AAJ0BLM0"/>
<keyword evidence="10" id="KW-1185">Reference proteome</keyword>
<accession>A0AAJ0BLM0</accession>
<dbReference type="Pfam" id="PF00271">
    <property type="entry name" value="Helicase_C"/>
    <property type="match status" value="1"/>
</dbReference>
<dbReference type="InterPro" id="IPR014001">
    <property type="entry name" value="Helicase_ATP-bd"/>
</dbReference>
<dbReference type="GO" id="GO:0005634">
    <property type="term" value="C:nucleus"/>
    <property type="evidence" value="ECO:0007669"/>
    <property type="project" value="UniProtKB-SubCell"/>
</dbReference>
<keyword evidence="4" id="KW-0067">ATP-binding</keyword>
<evidence type="ECO:0000256" key="1">
    <source>
        <dbReference type="ARBA" id="ARBA00004123"/>
    </source>
</evidence>
<dbReference type="SUPFAM" id="SSF52540">
    <property type="entry name" value="P-loop containing nucleoside triphosphate hydrolases"/>
    <property type="match status" value="2"/>
</dbReference>
<evidence type="ECO:0000259" key="7">
    <source>
        <dbReference type="PROSITE" id="PS51192"/>
    </source>
</evidence>
<dbReference type="PROSITE" id="PS51194">
    <property type="entry name" value="HELICASE_CTER"/>
    <property type="match status" value="1"/>
</dbReference>
<protein>
    <submittedName>
        <fullName evidence="9">Switch 2</fullName>
    </submittedName>
</protein>
<feature type="compositionally biased region" description="Acidic residues" evidence="6">
    <location>
        <begin position="667"/>
        <end position="681"/>
    </location>
</feature>